<evidence type="ECO:0000313" key="2">
    <source>
        <dbReference type="EMBL" id="KAJ8869732.1"/>
    </source>
</evidence>
<proteinExistence type="predicted"/>
<comment type="caution">
    <text evidence="2">The sequence shown here is derived from an EMBL/GenBank/DDBJ whole genome shotgun (WGS) entry which is preliminary data.</text>
</comment>
<protein>
    <submittedName>
        <fullName evidence="2">Uncharacterized protein</fullName>
    </submittedName>
</protein>
<sequence length="451" mass="49137">MAAALGPPSRGFTASVPCGKRGGHFRRRGGFSQGTPISPVAHAFRLYSIRVPVHVAVQGRWTYTGTASKARHSMDVTPGRSGRSGAWKWTSRLARASASSVDGRGPLPVWKKSGRASFATLWKTCRSISDDIRPRNLMFPQSIPVPTMSWINYGLKSAHFTVNGATVAERLDCSPSVKAKWVQSPAGSLQIFASRDIVPDDATDRRVFSGISHFPRFFNSTLLHAHLTSPLSALKTSTLRGLCSCASKVKKRGSDTGDINNARLVPLRSYAQGVQCFRSNALLTNCNRRSDKDRVSRTGSTQARGNNGETSRRLFETPSARKRLVDGFEKCSLHREQPLGSSCRNVATDAGSGRGAVNEAELPGVRSISAIAARRRRRVPVGLGERTTLRHRVSVTLAHAPRVTALVVLCAGPAAGERDAATTRARARLSLCWEERQKEENKGRRMKEEEG</sequence>
<feature type="region of interest" description="Disordered" evidence="1">
    <location>
        <begin position="290"/>
        <end position="314"/>
    </location>
</feature>
<reference evidence="2 3" key="1">
    <citation type="submission" date="2023-02" db="EMBL/GenBank/DDBJ databases">
        <title>LHISI_Scaffold_Assembly.</title>
        <authorList>
            <person name="Stuart O.P."/>
            <person name="Cleave R."/>
            <person name="Magrath M.J.L."/>
            <person name="Mikheyev A.S."/>
        </authorList>
    </citation>
    <scope>NUCLEOTIDE SEQUENCE [LARGE SCALE GENOMIC DNA]</scope>
    <source>
        <strain evidence="2">Daus_M_001</strain>
        <tissue evidence="2">Leg muscle</tissue>
    </source>
</reference>
<gene>
    <name evidence="2" type="ORF">PR048_028740</name>
</gene>
<accession>A0ABQ9GC16</accession>
<dbReference type="Proteomes" id="UP001159363">
    <property type="component" value="Chromosome 12"/>
</dbReference>
<name>A0ABQ9GC16_9NEOP</name>
<keyword evidence="3" id="KW-1185">Reference proteome</keyword>
<evidence type="ECO:0000313" key="3">
    <source>
        <dbReference type="Proteomes" id="UP001159363"/>
    </source>
</evidence>
<evidence type="ECO:0000256" key="1">
    <source>
        <dbReference type="SAM" id="MobiDB-lite"/>
    </source>
</evidence>
<dbReference type="EMBL" id="JARBHB010000013">
    <property type="protein sequence ID" value="KAJ8869732.1"/>
    <property type="molecule type" value="Genomic_DNA"/>
</dbReference>
<organism evidence="2 3">
    <name type="scientific">Dryococelus australis</name>
    <dbReference type="NCBI Taxonomy" id="614101"/>
    <lineage>
        <taxon>Eukaryota</taxon>
        <taxon>Metazoa</taxon>
        <taxon>Ecdysozoa</taxon>
        <taxon>Arthropoda</taxon>
        <taxon>Hexapoda</taxon>
        <taxon>Insecta</taxon>
        <taxon>Pterygota</taxon>
        <taxon>Neoptera</taxon>
        <taxon>Polyneoptera</taxon>
        <taxon>Phasmatodea</taxon>
        <taxon>Verophasmatodea</taxon>
        <taxon>Anareolatae</taxon>
        <taxon>Phasmatidae</taxon>
        <taxon>Eurycanthinae</taxon>
        <taxon>Dryococelus</taxon>
    </lineage>
</organism>
<feature type="compositionally biased region" description="Polar residues" evidence="1">
    <location>
        <begin position="297"/>
        <end position="309"/>
    </location>
</feature>